<sequence length="357" mass="41071">MEKFCSRHEEVMKIFCRTDQQTICIFCLMDEHKDHNTVSVVAERKKRQAEFGTCQTKVKLTIQNIERDVKVLQKEMEAISHSADEAVKDSERVFTELVNLIEKKSSALKEQIRSQQKAELSLLRERQVKLEEKITELREKEAKLEQLLQTEDHVHFLQNDSLLKNISESIEFPSITNLSLAYFKDVTQAVLTLDSNTVNPWLALSEGGRKAEVMKEKQTYPNHPDRFTDCLQALSKESLIGRCYWEVERGTGGISVAVAYKAISRTGNESGFGNNNKSWTFGCFDITYYFRHDSKKHLLPGPKSSKIGVYLDHRAGTLSFYSISDTMTLLHNVQTTFTHPLLLPFLCIYWTLSIIKY</sequence>
<proteinExistence type="predicted"/>
<protein>
    <submittedName>
        <fullName evidence="8">Tripartite motif-containing protein 16-like</fullName>
    </submittedName>
</protein>
<dbReference type="InterPro" id="IPR051051">
    <property type="entry name" value="E3_ubiq-ligase_TRIM/RNF"/>
</dbReference>
<feature type="coiled-coil region" evidence="5">
    <location>
        <begin position="113"/>
        <end position="150"/>
    </location>
</feature>
<dbReference type="SMART" id="SM00449">
    <property type="entry name" value="SPRY"/>
    <property type="match status" value="1"/>
</dbReference>
<dbReference type="CDD" id="cd19769">
    <property type="entry name" value="Bbox2_TRIM16-like"/>
    <property type="match status" value="1"/>
</dbReference>
<reference evidence="8" key="1">
    <citation type="submission" date="2025-08" db="UniProtKB">
        <authorList>
            <consortium name="Ensembl"/>
        </authorList>
    </citation>
    <scope>IDENTIFICATION</scope>
</reference>
<evidence type="ECO:0000256" key="2">
    <source>
        <dbReference type="ARBA" id="ARBA00022771"/>
    </source>
</evidence>
<dbReference type="PROSITE" id="PS50188">
    <property type="entry name" value="B302_SPRY"/>
    <property type="match status" value="1"/>
</dbReference>
<keyword evidence="9" id="KW-1185">Reference proteome</keyword>
<dbReference type="Pfam" id="PF25600">
    <property type="entry name" value="TRIM_CC"/>
    <property type="match status" value="1"/>
</dbReference>
<dbReference type="PANTHER" id="PTHR25465:SF5">
    <property type="entry name" value="E3 UBIQUITIN_ISG15 LIGASE TRIM25-RELATED"/>
    <property type="match status" value="1"/>
</dbReference>
<dbReference type="SMART" id="SM00589">
    <property type="entry name" value="PRY"/>
    <property type="match status" value="1"/>
</dbReference>
<evidence type="ECO:0000256" key="4">
    <source>
        <dbReference type="PROSITE-ProRule" id="PRU00024"/>
    </source>
</evidence>
<evidence type="ECO:0000313" key="8">
    <source>
        <dbReference type="Ensembl" id="ENSFHEP00000013648.1"/>
    </source>
</evidence>
<dbReference type="Ensembl" id="ENSFHET00000021244.1">
    <property type="protein sequence ID" value="ENSFHEP00000013648.1"/>
    <property type="gene ID" value="ENSFHEG00000015167.1"/>
</dbReference>
<dbReference type="SUPFAM" id="SSF57845">
    <property type="entry name" value="B-box zinc-binding domain"/>
    <property type="match status" value="1"/>
</dbReference>
<dbReference type="Pfam" id="PF00643">
    <property type="entry name" value="zf-B_box"/>
    <property type="match status" value="1"/>
</dbReference>
<keyword evidence="2 4" id="KW-0863">Zinc-finger</keyword>
<dbReference type="SUPFAM" id="SSF49899">
    <property type="entry name" value="Concanavalin A-like lectins/glucanases"/>
    <property type="match status" value="1"/>
</dbReference>
<dbReference type="SMART" id="SM00336">
    <property type="entry name" value="BBOX"/>
    <property type="match status" value="1"/>
</dbReference>
<reference evidence="8" key="2">
    <citation type="submission" date="2025-09" db="UniProtKB">
        <authorList>
            <consortium name="Ensembl"/>
        </authorList>
    </citation>
    <scope>IDENTIFICATION</scope>
</reference>
<evidence type="ECO:0000256" key="3">
    <source>
        <dbReference type="ARBA" id="ARBA00022833"/>
    </source>
</evidence>
<dbReference type="PROSITE" id="PS50119">
    <property type="entry name" value="ZF_BBOX"/>
    <property type="match status" value="1"/>
</dbReference>
<dbReference type="InterPro" id="IPR058030">
    <property type="entry name" value="TRIM8/14/16/25/29/45/65_CC"/>
</dbReference>
<keyword evidence="5" id="KW-0175">Coiled coil</keyword>
<dbReference type="GeneTree" id="ENSGT00940000154395"/>
<keyword evidence="3" id="KW-0862">Zinc</keyword>
<keyword evidence="1" id="KW-0479">Metal-binding</keyword>
<evidence type="ECO:0000256" key="5">
    <source>
        <dbReference type="SAM" id="Coils"/>
    </source>
</evidence>
<dbReference type="PRINTS" id="PR01407">
    <property type="entry name" value="BUTYPHLNCDUF"/>
</dbReference>
<feature type="domain" description="B box-type" evidence="6">
    <location>
        <begin position="1"/>
        <end position="40"/>
    </location>
</feature>
<dbReference type="Proteomes" id="UP000265000">
    <property type="component" value="Unplaced"/>
</dbReference>
<evidence type="ECO:0000313" key="9">
    <source>
        <dbReference type="Proteomes" id="UP000265000"/>
    </source>
</evidence>
<dbReference type="STRING" id="8078.ENSFHEP00000013648"/>
<dbReference type="GO" id="GO:0008270">
    <property type="term" value="F:zinc ion binding"/>
    <property type="evidence" value="ECO:0007669"/>
    <property type="project" value="UniProtKB-KW"/>
</dbReference>
<dbReference type="CDD" id="cd16040">
    <property type="entry name" value="SPRY_PRY_SNTX"/>
    <property type="match status" value="1"/>
</dbReference>
<evidence type="ECO:0000256" key="1">
    <source>
        <dbReference type="ARBA" id="ARBA00022723"/>
    </source>
</evidence>
<name>A0A3Q2PK22_FUNHE</name>
<dbReference type="Pfam" id="PF00622">
    <property type="entry name" value="SPRY"/>
    <property type="match status" value="1"/>
</dbReference>
<organism evidence="8 9">
    <name type="scientific">Fundulus heteroclitus</name>
    <name type="common">Killifish</name>
    <name type="synonym">Mummichog</name>
    <dbReference type="NCBI Taxonomy" id="8078"/>
    <lineage>
        <taxon>Eukaryota</taxon>
        <taxon>Metazoa</taxon>
        <taxon>Chordata</taxon>
        <taxon>Craniata</taxon>
        <taxon>Vertebrata</taxon>
        <taxon>Euteleostomi</taxon>
        <taxon>Actinopterygii</taxon>
        <taxon>Neopterygii</taxon>
        <taxon>Teleostei</taxon>
        <taxon>Neoteleostei</taxon>
        <taxon>Acanthomorphata</taxon>
        <taxon>Ovalentaria</taxon>
        <taxon>Atherinomorphae</taxon>
        <taxon>Cyprinodontiformes</taxon>
        <taxon>Fundulidae</taxon>
        <taxon>Fundulus</taxon>
    </lineage>
</organism>
<accession>A0A3Q2PK22</accession>
<dbReference type="PANTHER" id="PTHR25465">
    <property type="entry name" value="B-BOX DOMAIN CONTAINING"/>
    <property type="match status" value="1"/>
</dbReference>
<dbReference type="InterPro" id="IPR000315">
    <property type="entry name" value="Znf_B-box"/>
</dbReference>
<dbReference type="InterPro" id="IPR013320">
    <property type="entry name" value="ConA-like_dom_sf"/>
</dbReference>
<evidence type="ECO:0000259" key="6">
    <source>
        <dbReference type="PROSITE" id="PS50119"/>
    </source>
</evidence>
<feature type="domain" description="B30.2/SPRY" evidence="7">
    <location>
        <begin position="171"/>
        <end position="357"/>
    </location>
</feature>
<dbReference type="InterPro" id="IPR001870">
    <property type="entry name" value="B30.2/SPRY"/>
</dbReference>
<dbReference type="InterPro" id="IPR003877">
    <property type="entry name" value="SPRY_dom"/>
</dbReference>
<dbReference type="Gene3D" id="2.60.120.920">
    <property type="match status" value="1"/>
</dbReference>
<evidence type="ECO:0000259" key="7">
    <source>
        <dbReference type="PROSITE" id="PS50188"/>
    </source>
</evidence>
<dbReference type="InterPro" id="IPR006574">
    <property type="entry name" value="PRY"/>
</dbReference>
<dbReference type="AlphaFoldDB" id="A0A3Q2PK22"/>
<dbReference type="InterPro" id="IPR043136">
    <property type="entry name" value="B30.2/SPRY_sf"/>
</dbReference>
<dbReference type="Gene3D" id="3.30.160.60">
    <property type="entry name" value="Classic Zinc Finger"/>
    <property type="match status" value="1"/>
</dbReference>
<dbReference type="GO" id="GO:0005737">
    <property type="term" value="C:cytoplasm"/>
    <property type="evidence" value="ECO:0007669"/>
    <property type="project" value="UniProtKB-ARBA"/>
</dbReference>
<dbReference type="InterPro" id="IPR003879">
    <property type="entry name" value="Butyrophylin_SPRY"/>
</dbReference>